<dbReference type="EMBL" id="JAEKNQ010000044">
    <property type="protein sequence ID" value="MBJ7603897.1"/>
    <property type="molecule type" value="Genomic_DNA"/>
</dbReference>
<dbReference type="PANTHER" id="PTHR15020">
    <property type="entry name" value="FLAVIN REDUCTASE-RELATED"/>
    <property type="match status" value="1"/>
</dbReference>
<comment type="caution">
    <text evidence="2">The sequence shown here is derived from an EMBL/GenBank/DDBJ whole genome shotgun (WGS) entry which is preliminary data.</text>
</comment>
<sequence length="301" mass="31514">MILVAGGTGTLGTLLVRRLLDRGLSVRLLTRDAERVADHRRDTLEVVEGDVRDRAAVARAMKGVETVVSAVHGLVGTGGASPASVDRDGNANLIDAAAGGSASVVLVSVVGASPDSPLELSRMKYAAEEHLRRSGTAWTIVRAPAYLETCIRLFEQTAARSGRPLVFGRGDNPINFVSADDVAALVEHAVIDPSGRGGMLEIGGSECLTLNQLAEAVQTAAGRAGGPRHVPRPMLRVMAVGMKPFKPEMARLAQMALMMDTADMTAGANPIQAADPQRPPRSLSEVLASQVTTLSTTQPLS</sequence>
<dbReference type="InterPro" id="IPR036291">
    <property type="entry name" value="NAD(P)-bd_dom_sf"/>
</dbReference>
<reference evidence="2 3" key="1">
    <citation type="submission" date="2020-10" db="EMBL/GenBank/DDBJ databases">
        <title>Ca. Dormibacterota MAGs.</title>
        <authorList>
            <person name="Montgomery K."/>
        </authorList>
    </citation>
    <scope>NUCLEOTIDE SEQUENCE [LARGE SCALE GENOMIC DNA]</scope>
    <source>
        <strain evidence="2">SC8811_S16_3</strain>
    </source>
</reference>
<dbReference type="PANTHER" id="PTHR15020:SF50">
    <property type="entry name" value="UPF0659 PROTEIN YMR090W"/>
    <property type="match status" value="1"/>
</dbReference>
<dbReference type="Gene3D" id="3.40.50.720">
    <property type="entry name" value="NAD(P)-binding Rossmann-like Domain"/>
    <property type="match status" value="1"/>
</dbReference>
<dbReference type="AlphaFoldDB" id="A0A934KB26"/>
<evidence type="ECO:0000313" key="3">
    <source>
        <dbReference type="Proteomes" id="UP000620075"/>
    </source>
</evidence>
<gene>
    <name evidence="2" type="ORF">JF888_11990</name>
</gene>
<dbReference type="RefSeq" id="WP_338180649.1">
    <property type="nucleotide sequence ID" value="NZ_JAEKNQ010000044.1"/>
</dbReference>
<dbReference type="SUPFAM" id="SSF51735">
    <property type="entry name" value="NAD(P)-binding Rossmann-fold domains"/>
    <property type="match status" value="1"/>
</dbReference>
<evidence type="ECO:0000313" key="2">
    <source>
        <dbReference type="EMBL" id="MBJ7603897.1"/>
    </source>
</evidence>
<accession>A0A934KB26</accession>
<dbReference type="Pfam" id="PF13460">
    <property type="entry name" value="NAD_binding_10"/>
    <property type="match status" value="1"/>
</dbReference>
<feature type="domain" description="NAD(P)-binding" evidence="1">
    <location>
        <begin position="6"/>
        <end position="189"/>
    </location>
</feature>
<name>A0A934KB26_9BACT</name>
<organism evidence="2 3">
    <name type="scientific">Candidatus Dormiibacter inghamiae</name>
    <dbReference type="NCBI Taxonomy" id="3127013"/>
    <lineage>
        <taxon>Bacteria</taxon>
        <taxon>Bacillati</taxon>
        <taxon>Candidatus Dormiibacterota</taxon>
        <taxon>Candidatus Dormibacteria</taxon>
        <taxon>Candidatus Dormibacterales</taxon>
        <taxon>Candidatus Dormibacteraceae</taxon>
        <taxon>Candidatus Dormiibacter</taxon>
    </lineage>
</organism>
<dbReference type="InterPro" id="IPR016040">
    <property type="entry name" value="NAD(P)-bd_dom"/>
</dbReference>
<dbReference type="Proteomes" id="UP000620075">
    <property type="component" value="Unassembled WGS sequence"/>
</dbReference>
<evidence type="ECO:0000259" key="1">
    <source>
        <dbReference type="Pfam" id="PF13460"/>
    </source>
</evidence>
<protein>
    <submittedName>
        <fullName evidence="2">SDR family NAD(P)-dependent oxidoreductase</fullName>
    </submittedName>
</protein>
<proteinExistence type="predicted"/>